<evidence type="ECO:0000256" key="1">
    <source>
        <dbReference type="ARBA" id="ARBA00004127"/>
    </source>
</evidence>
<feature type="region of interest" description="Disordered" evidence="5">
    <location>
        <begin position="240"/>
        <end position="264"/>
    </location>
</feature>
<evidence type="ECO:0000256" key="5">
    <source>
        <dbReference type="SAM" id="MobiDB-lite"/>
    </source>
</evidence>
<comment type="caution">
    <text evidence="8">The sequence shown here is derived from an EMBL/GenBank/DDBJ whole genome shotgun (WGS) entry which is preliminary data.</text>
</comment>
<evidence type="ECO:0000313" key="8">
    <source>
        <dbReference type="EMBL" id="KAH7152494.1"/>
    </source>
</evidence>
<comment type="subcellular location">
    <subcellularLocation>
        <location evidence="1">Endomembrane system</location>
        <topology evidence="1">Multi-pass membrane protein</topology>
    </subcellularLocation>
</comment>
<dbReference type="Pfam" id="PF10277">
    <property type="entry name" value="Frag1"/>
    <property type="match status" value="1"/>
</dbReference>
<protein>
    <submittedName>
        <fullName evidence="8">Frag1/DRAM/Sfk1</fullName>
    </submittedName>
</protein>
<name>A0A9P9F3Y1_9HYPO</name>
<dbReference type="OrthoDB" id="10032492at2759"/>
<dbReference type="EMBL" id="JAGMUU010000005">
    <property type="protein sequence ID" value="KAH7152494.1"/>
    <property type="molecule type" value="Genomic_DNA"/>
</dbReference>
<gene>
    <name evidence="8" type="ORF">B0J13DRAFT_265396</name>
</gene>
<keyword evidence="3 6" id="KW-1133">Transmembrane helix</keyword>
<organism evidence="8 9">
    <name type="scientific">Dactylonectria estremocensis</name>
    <dbReference type="NCBI Taxonomy" id="1079267"/>
    <lineage>
        <taxon>Eukaryota</taxon>
        <taxon>Fungi</taxon>
        <taxon>Dikarya</taxon>
        <taxon>Ascomycota</taxon>
        <taxon>Pezizomycotina</taxon>
        <taxon>Sordariomycetes</taxon>
        <taxon>Hypocreomycetidae</taxon>
        <taxon>Hypocreales</taxon>
        <taxon>Nectriaceae</taxon>
        <taxon>Dactylonectria</taxon>
    </lineage>
</organism>
<dbReference type="Proteomes" id="UP000717696">
    <property type="component" value="Unassembled WGS sequence"/>
</dbReference>
<keyword evidence="2 6" id="KW-0812">Transmembrane</keyword>
<dbReference type="InterPro" id="IPR050911">
    <property type="entry name" value="DRAM/TMEM150_Autophagy_Mod"/>
</dbReference>
<reference evidence="8" key="1">
    <citation type="journal article" date="2021" name="Nat. Commun.">
        <title>Genetic determinants of endophytism in the Arabidopsis root mycobiome.</title>
        <authorList>
            <person name="Mesny F."/>
            <person name="Miyauchi S."/>
            <person name="Thiergart T."/>
            <person name="Pickel B."/>
            <person name="Atanasova L."/>
            <person name="Karlsson M."/>
            <person name="Huettel B."/>
            <person name="Barry K.W."/>
            <person name="Haridas S."/>
            <person name="Chen C."/>
            <person name="Bauer D."/>
            <person name="Andreopoulos W."/>
            <person name="Pangilinan J."/>
            <person name="LaButti K."/>
            <person name="Riley R."/>
            <person name="Lipzen A."/>
            <person name="Clum A."/>
            <person name="Drula E."/>
            <person name="Henrissat B."/>
            <person name="Kohler A."/>
            <person name="Grigoriev I.V."/>
            <person name="Martin F.M."/>
            <person name="Hacquard S."/>
        </authorList>
    </citation>
    <scope>NUCLEOTIDE SEQUENCE</scope>
    <source>
        <strain evidence="8">MPI-CAGE-AT-0021</strain>
    </source>
</reference>
<feature type="transmembrane region" description="Helical" evidence="6">
    <location>
        <begin position="7"/>
        <end position="33"/>
    </location>
</feature>
<dbReference type="PANTHER" id="PTHR21324">
    <property type="entry name" value="FASTING-INDUCIBLE INTEGRAL MEMBRANE PROTEIN TM6P1-RELATED"/>
    <property type="match status" value="1"/>
</dbReference>
<evidence type="ECO:0000256" key="6">
    <source>
        <dbReference type="SAM" id="Phobius"/>
    </source>
</evidence>
<feature type="transmembrane region" description="Helical" evidence="6">
    <location>
        <begin position="173"/>
        <end position="191"/>
    </location>
</feature>
<dbReference type="GO" id="GO:0012505">
    <property type="term" value="C:endomembrane system"/>
    <property type="evidence" value="ECO:0007669"/>
    <property type="project" value="UniProtKB-SubCell"/>
</dbReference>
<dbReference type="GO" id="GO:0005886">
    <property type="term" value="C:plasma membrane"/>
    <property type="evidence" value="ECO:0007669"/>
    <property type="project" value="TreeGrafter"/>
</dbReference>
<evidence type="ECO:0000256" key="3">
    <source>
        <dbReference type="ARBA" id="ARBA00022989"/>
    </source>
</evidence>
<evidence type="ECO:0000256" key="2">
    <source>
        <dbReference type="ARBA" id="ARBA00022692"/>
    </source>
</evidence>
<keyword evidence="9" id="KW-1185">Reference proteome</keyword>
<feature type="transmembrane region" description="Helical" evidence="6">
    <location>
        <begin position="203"/>
        <end position="224"/>
    </location>
</feature>
<accession>A0A9P9F3Y1</accession>
<dbReference type="AlphaFoldDB" id="A0A9P9F3Y1"/>
<sequence>MARRVVISYWVLPIISGLVWFGTLLGMLLSWLVDQNGRRYPNMKSDIAYISSIGADRLGPLFITGCVITSVFLDLSFVAERWLRHRGRLIPNSSVGEKILAYLTIVFALFGTVGLICLSVFDSRRHKRLHNSFLLLFIVGYMISAIFICWEYQRLKIKNRDHKMLRISFWVKLGFIIVELSLCVIFAACALTKNRNPAAIFEWIISFIFTFYVFSFVIDLYPAVRTKNLDARFPKPVTVRDTDPEDSVSNESYNGPTQPNMVTV</sequence>
<evidence type="ECO:0000259" key="7">
    <source>
        <dbReference type="Pfam" id="PF10277"/>
    </source>
</evidence>
<evidence type="ECO:0000313" key="9">
    <source>
        <dbReference type="Proteomes" id="UP000717696"/>
    </source>
</evidence>
<feature type="transmembrane region" description="Helical" evidence="6">
    <location>
        <begin position="133"/>
        <end position="152"/>
    </location>
</feature>
<feature type="transmembrane region" description="Helical" evidence="6">
    <location>
        <begin position="99"/>
        <end position="121"/>
    </location>
</feature>
<dbReference type="InterPro" id="IPR019402">
    <property type="entry name" value="CWH43_N"/>
</dbReference>
<proteinExistence type="predicted"/>
<dbReference type="PANTHER" id="PTHR21324:SF2">
    <property type="entry name" value="EG:22E5.9 PROTEIN"/>
    <property type="match status" value="1"/>
</dbReference>
<feature type="domain" description="CWH43-like N-terminal" evidence="7">
    <location>
        <begin position="9"/>
        <end position="222"/>
    </location>
</feature>
<keyword evidence="4 6" id="KW-0472">Membrane</keyword>
<evidence type="ECO:0000256" key="4">
    <source>
        <dbReference type="ARBA" id="ARBA00023136"/>
    </source>
</evidence>
<feature type="transmembrane region" description="Helical" evidence="6">
    <location>
        <begin position="58"/>
        <end position="78"/>
    </location>
</feature>
<feature type="compositionally biased region" description="Polar residues" evidence="5">
    <location>
        <begin position="249"/>
        <end position="264"/>
    </location>
</feature>